<feature type="binding site" evidence="8">
    <location>
        <position position="311"/>
    </location>
    <ligand>
        <name>Fe cation</name>
        <dbReference type="ChEBI" id="CHEBI:24875"/>
    </ligand>
</feature>
<dbReference type="FunFam" id="3.30.420.40:FF:000012">
    <property type="entry name" value="tRNA N6-adenosine threonylcarbamoyltransferase"/>
    <property type="match status" value="1"/>
</dbReference>
<keyword evidence="6 8" id="KW-0012">Acyltransferase</keyword>
<dbReference type="InterPro" id="IPR000905">
    <property type="entry name" value="Gcp-like_dom"/>
</dbReference>
<evidence type="ECO:0000256" key="5">
    <source>
        <dbReference type="ARBA" id="ARBA00023004"/>
    </source>
</evidence>
<dbReference type="GO" id="GO:0005506">
    <property type="term" value="F:iron ion binding"/>
    <property type="evidence" value="ECO:0007669"/>
    <property type="project" value="UniProtKB-UniRule"/>
</dbReference>
<comment type="catalytic activity">
    <reaction evidence="7 8">
        <text>L-threonylcarbamoyladenylate + adenosine(37) in tRNA = N(6)-L-threonylcarbamoyladenosine(37) in tRNA + AMP + H(+)</text>
        <dbReference type="Rhea" id="RHEA:37059"/>
        <dbReference type="Rhea" id="RHEA-COMP:10162"/>
        <dbReference type="Rhea" id="RHEA-COMP:10163"/>
        <dbReference type="ChEBI" id="CHEBI:15378"/>
        <dbReference type="ChEBI" id="CHEBI:73682"/>
        <dbReference type="ChEBI" id="CHEBI:74411"/>
        <dbReference type="ChEBI" id="CHEBI:74418"/>
        <dbReference type="ChEBI" id="CHEBI:456215"/>
        <dbReference type="EC" id="2.3.1.234"/>
    </reaction>
</comment>
<feature type="binding site" evidence="8">
    <location>
        <position position="187"/>
    </location>
    <ligand>
        <name>substrate</name>
    </ligand>
</feature>
<comment type="similarity">
    <text evidence="8">Belongs to the KAE1 / TsaD family.</text>
</comment>
<dbReference type="GO" id="GO:0061711">
    <property type="term" value="F:tRNA N(6)-L-threonylcarbamoyladenine synthase activity"/>
    <property type="evidence" value="ECO:0007669"/>
    <property type="project" value="UniProtKB-EC"/>
</dbReference>
<sequence>MNITILAIDTSCDETSAAVVCGRRVLSHVEYSQIAMHTKWGGVVPSIARRAHEERIDWVIEKAMKNAQLLITNCDAMAVTYGPGLAIALEVGIKKAKKISQSIKKPIIAVNHIEGHLYSPFVQNSKGNPKTDFKFPYIGLLVSGGHTELVLFKDHLMYEILGETRDDAAGEALDKAARMLGFGYPGGPVLERLASQVENVDQYKFPRPMIGSHNFDFSFSGLKTSFLYFTQSLSEEDRIAHIAPLASSFQEAVFATIVRKTLKAIAHTGIHRVLVGGGVAVNQRLRYLLRKMIHEQDGQVWFPPYKYLNFDNAAMIGLVGAIKAERGLYVSDVSEIDRVARLSLNDVTV</sequence>
<protein>
    <recommendedName>
        <fullName evidence="8">tRNA N6-adenosine threonylcarbamoyltransferase</fullName>
        <ecNumber evidence="8">2.3.1.234</ecNumber>
    </recommendedName>
    <alternativeName>
        <fullName evidence="8">N6-L-threonylcarbamoyladenine synthase</fullName>
        <shortName evidence="8">t(6)A synthase</shortName>
    </alternativeName>
    <alternativeName>
        <fullName evidence="8">t(6)A37 threonylcarbamoyladenosine biosynthesis protein TsaD</fullName>
    </alternativeName>
    <alternativeName>
        <fullName evidence="8">tRNA threonylcarbamoyladenosine biosynthesis protein TsaD</fullName>
    </alternativeName>
</protein>
<feature type="binding site" evidence="8">
    <location>
        <position position="282"/>
    </location>
    <ligand>
        <name>substrate</name>
    </ligand>
</feature>
<feature type="binding site" evidence="8">
    <location>
        <position position="174"/>
    </location>
    <ligand>
        <name>substrate</name>
    </ligand>
</feature>
<keyword evidence="2 8" id="KW-0808">Transferase</keyword>
<feature type="binding site" evidence="8">
    <location>
        <position position="112"/>
    </location>
    <ligand>
        <name>Fe cation</name>
        <dbReference type="ChEBI" id="CHEBI:24875"/>
    </ligand>
</feature>
<feature type="binding site" evidence="8">
    <location>
        <position position="191"/>
    </location>
    <ligand>
        <name>substrate</name>
    </ligand>
</feature>
<dbReference type="PANTHER" id="PTHR11735">
    <property type="entry name" value="TRNA N6-ADENOSINE THREONYLCARBAMOYLTRANSFERASE"/>
    <property type="match status" value="1"/>
</dbReference>
<name>A0A2M8EWZ6_9BACT</name>
<dbReference type="Proteomes" id="UP000231383">
    <property type="component" value="Unassembled WGS sequence"/>
</dbReference>
<evidence type="ECO:0000256" key="4">
    <source>
        <dbReference type="ARBA" id="ARBA00022723"/>
    </source>
</evidence>
<dbReference type="Pfam" id="PF00814">
    <property type="entry name" value="TsaD"/>
    <property type="match status" value="1"/>
</dbReference>
<dbReference type="SUPFAM" id="SSF53067">
    <property type="entry name" value="Actin-like ATPase domain"/>
    <property type="match status" value="1"/>
</dbReference>
<dbReference type="NCBIfam" id="TIGR03723">
    <property type="entry name" value="T6A_TsaD_YgjD"/>
    <property type="match status" value="1"/>
</dbReference>
<evidence type="ECO:0000313" key="10">
    <source>
        <dbReference type="EMBL" id="PJC30391.1"/>
    </source>
</evidence>
<keyword evidence="4 8" id="KW-0479">Metal-binding</keyword>
<keyword evidence="5 8" id="KW-0408">Iron</keyword>
<evidence type="ECO:0000313" key="11">
    <source>
        <dbReference type="Proteomes" id="UP000231383"/>
    </source>
</evidence>
<gene>
    <name evidence="8 10" type="primary">tsaD</name>
    <name evidence="10" type="ORF">CO051_06080</name>
</gene>
<feature type="binding site" evidence="8">
    <location>
        <begin position="141"/>
        <end position="145"/>
    </location>
    <ligand>
        <name>substrate</name>
    </ligand>
</feature>
<evidence type="ECO:0000256" key="8">
    <source>
        <dbReference type="HAMAP-Rule" id="MF_01445"/>
    </source>
</evidence>
<comment type="function">
    <text evidence="8">Required for the formation of a threonylcarbamoyl group on adenosine at position 37 (t(6)A37) in tRNAs that read codons beginning with adenine. Is involved in the transfer of the threonylcarbamoyl moiety of threonylcarbamoyl-AMP (TC-AMP) to the N6 group of A37, together with TsaE and TsaB. TsaD likely plays a direct catalytic role in this reaction.</text>
</comment>
<proteinExistence type="inferred from homology"/>
<reference evidence="11" key="1">
    <citation type="submission" date="2017-09" db="EMBL/GenBank/DDBJ databases">
        <title>Depth-based differentiation of microbial function through sediment-hosted aquifers and enrichment of novel symbionts in the deep terrestrial subsurface.</title>
        <authorList>
            <person name="Probst A.J."/>
            <person name="Ladd B."/>
            <person name="Jarett J.K."/>
            <person name="Geller-Mcgrath D.E."/>
            <person name="Sieber C.M.K."/>
            <person name="Emerson J.B."/>
            <person name="Anantharaman K."/>
            <person name="Thomas B.C."/>
            <person name="Malmstrom R."/>
            <person name="Stieglmeier M."/>
            <person name="Klingl A."/>
            <person name="Woyke T."/>
            <person name="Ryan C.M."/>
            <person name="Banfield J.F."/>
        </authorList>
    </citation>
    <scope>NUCLEOTIDE SEQUENCE [LARGE SCALE GENOMIC DNA]</scope>
</reference>
<keyword evidence="3 8" id="KW-0819">tRNA processing</keyword>
<dbReference type="HAMAP" id="MF_01445">
    <property type="entry name" value="TsaD"/>
    <property type="match status" value="1"/>
</dbReference>
<accession>A0A2M8EWZ6</accession>
<comment type="caution">
    <text evidence="10">The sequence shown here is derived from an EMBL/GenBank/DDBJ whole genome shotgun (WGS) entry which is preliminary data.</text>
</comment>
<comment type="cofactor">
    <cofactor evidence="8">
        <name>Fe(2+)</name>
        <dbReference type="ChEBI" id="CHEBI:29033"/>
    </cofactor>
    <text evidence="8">Binds 1 Fe(2+) ion per subunit.</text>
</comment>
<evidence type="ECO:0000256" key="3">
    <source>
        <dbReference type="ARBA" id="ARBA00022694"/>
    </source>
</evidence>
<evidence type="ECO:0000256" key="2">
    <source>
        <dbReference type="ARBA" id="ARBA00022679"/>
    </source>
</evidence>
<dbReference type="EMBL" id="PFSC01000156">
    <property type="protein sequence ID" value="PJC30391.1"/>
    <property type="molecule type" value="Genomic_DNA"/>
</dbReference>
<dbReference type="GO" id="GO:0002949">
    <property type="term" value="P:tRNA threonylcarbamoyladenosine modification"/>
    <property type="evidence" value="ECO:0007669"/>
    <property type="project" value="UniProtKB-UniRule"/>
</dbReference>
<dbReference type="PANTHER" id="PTHR11735:SF6">
    <property type="entry name" value="TRNA N6-ADENOSINE THREONYLCARBAMOYLTRANSFERASE, MITOCHONDRIAL"/>
    <property type="match status" value="1"/>
</dbReference>
<comment type="subcellular location">
    <subcellularLocation>
        <location evidence="8">Cytoplasm</location>
    </subcellularLocation>
</comment>
<dbReference type="InterPro" id="IPR017861">
    <property type="entry name" value="KAE1/TsaD"/>
</dbReference>
<dbReference type="EC" id="2.3.1.234" evidence="8"/>
<dbReference type="GO" id="GO:0005737">
    <property type="term" value="C:cytoplasm"/>
    <property type="evidence" value="ECO:0007669"/>
    <property type="project" value="UniProtKB-SubCell"/>
</dbReference>
<feature type="domain" description="Gcp-like" evidence="9">
    <location>
        <begin position="25"/>
        <end position="317"/>
    </location>
</feature>
<feature type="binding site" evidence="8">
    <location>
        <position position="116"/>
    </location>
    <ligand>
        <name>Fe cation</name>
        <dbReference type="ChEBI" id="CHEBI:24875"/>
    </ligand>
</feature>
<dbReference type="PRINTS" id="PR00789">
    <property type="entry name" value="OSIALOPTASE"/>
</dbReference>
<dbReference type="AlphaFoldDB" id="A0A2M8EWZ6"/>
<evidence type="ECO:0000256" key="1">
    <source>
        <dbReference type="ARBA" id="ARBA00022490"/>
    </source>
</evidence>
<evidence type="ECO:0000259" key="9">
    <source>
        <dbReference type="Pfam" id="PF00814"/>
    </source>
</evidence>
<evidence type="ECO:0000256" key="7">
    <source>
        <dbReference type="ARBA" id="ARBA00048117"/>
    </source>
</evidence>
<evidence type="ECO:0000256" key="6">
    <source>
        <dbReference type="ARBA" id="ARBA00023315"/>
    </source>
</evidence>
<keyword evidence="1 8" id="KW-0963">Cytoplasm</keyword>
<dbReference type="InterPro" id="IPR022450">
    <property type="entry name" value="TsaD"/>
</dbReference>
<dbReference type="InterPro" id="IPR043129">
    <property type="entry name" value="ATPase_NBD"/>
</dbReference>
<organism evidence="10 11">
    <name type="scientific">Candidatus Roizmanbacteria bacterium CG_4_9_14_0_2_um_filter_39_13</name>
    <dbReference type="NCBI Taxonomy" id="1974839"/>
    <lineage>
        <taxon>Bacteria</taxon>
        <taxon>Candidatus Roizmaniibacteriota</taxon>
    </lineage>
</organism>
<dbReference type="CDD" id="cd24133">
    <property type="entry name" value="ASKHA_NBD_TsaD_bac"/>
    <property type="match status" value="1"/>
</dbReference>
<dbReference type="Gene3D" id="3.30.420.40">
    <property type="match status" value="2"/>
</dbReference>
<dbReference type="NCBIfam" id="TIGR00329">
    <property type="entry name" value="gcp_kae1"/>
    <property type="match status" value="1"/>
</dbReference>
<dbReference type="FunFam" id="3.30.420.40:FF:000040">
    <property type="entry name" value="tRNA N6-adenosine threonylcarbamoyltransferase"/>
    <property type="match status" value="1"/>
</dbReference>